<evidence type="ECO:0000256" key="5">
    <source>
        <dbReference type="ARBA" id="ARBA00023136"/>
    </source>
</evidence>
<protein>
    <submittedName>
        <fullName evidence="7">O-antigen/teichoic acid export membrane protein</fullName>
    </submittedName>
</protein>
<feature type="transmembrane region" description="Helical" evidence="6">
    <location>
        <begin position="391"/>
        <end position="415"/>
    </location>
</feature>
<feature type="transmembrane region" description="Helical" evidence="6">
    <location>
        <begin position="365"/>
        <end position="385"/>
    </location>
</feature>
<keyword evidence="5 6" id="KW-0472">Membrane</keyword>
<sequence>MQKKFVTNLLLLIVLNLLIKPFWIFGIDRTVQNMVGAESYGFYFSLLNFTLLLNMIPDLGITNYNNRNIARHTQLLNKHLANVSGLKIILATVYAIVSMVAALIIGYSAAQISLLVFLILNQIFISFSLYFRSNLTALHLFRTDSLLSILDRSLMILFCSIILFTNLTDHTMRIEWFVYIQTFSYLLAAIIIFAVVKHYSGSIKLSFNRSFFIIFLRKSYPYALLILLMSLYTRMDSVLIERLLPATEGKTEAGIYAQAYRLLEAVSNFGVLFAGMLLPIFSRMLKKQEDIRPMLRFSFLLIIAPALLLAFSSWFFRKEIMEVLYHHNTSQSPLILGILMFTFISIATTYIFGTLLTAKGTLKQLNILAAGGVVLNLILNLMMIPKLMALGAAWAAFATQSVMALAQVVLVYYLFRFTPDFKLIMRILFYALAVIVLGIFCAGWQNWLQGYLIMLVGGILLAFGTGLISLKTLRAILTEQ</sequence>
<evidence type="ECO:0000256" key="2">
    <source>
        <dbReference type="ARBA" id="ARBA00022475"/>
    </source>
</evidence>
<evidence type="ECO:0000256" key="1">
    <source>
        <dbReference type="ARBA" id="ARBA00004651"/>
    </source>
</evidence>
<dbReference type="Pfam" id="PF01943">
    <property type="entry name" value="Polysacc_synt"/>
    <property type="match status" value="1"/>
</dbReference>
<feature type="transmembrane region" description="Helical" evidence="6">
    <location>
        <begin position="176"/>
        <end position="199"/>
    </location>
</feature>
<dbReference type="InterPro" id="IPR050833">
    <property type="entry name" value="Poly_Biosynth_Transport"/>
</dbReference>
<keyword evidence="3 6" id="KW-0812">Transmembrane</keyword>
<comment type="caution">
    <text evidence="7">The sequence shown here is derived from an EMBL/GenBank/DDBJ whole genome shotgun (WGS) entry which is preliminary data.</text>
</comment>
<accession>A0A2P8CI55</accession>
<evidence type="ECO:0000313" key="8">
    <source>
        <dbReference type="Proteomes" id="UP000240621"/>
    </source>
</evidence>
<dbReference type="EMBL" id="PYGC01000002">
    <property type="protein sequence ID" value="PSK84609.1"/>
    <property type="molecule type" value="Genomic_DNA"/>
</dbReference>
<evidence type="ECO:0000256" key="4">
    <source>
        <dbReference type="ARBA" id="ARBA00022989"/>
    </source>
</evidence>
<feature type="transmembrane region" description="Helical" evidence="6">
    <location>
        <begin position="297"/>
        <end position="316"/>
    </location>
</feature>
<comment type="subcellular location">
    <subcellularLocation>
        <location evidence="1">Cell membrane</location>
        <topology evidence="1">Multi-pass membrane protein</topology>
    </subcellularLocation>
</comment>
<keyword evidence="4 6" id="KW-1133">Transmembrane helix</keyword>
<dbReference type="Proteomes" id="UP000240621">
    <property type="component" value="Unassembled WGS sequence"/>
</dbReference>
<dbReference type="GO" id="GO:0005886">
    <property type="term" value="C:plasma membrane"/>
    <property type="evidence" value="ECO:0007669"/>
    <property type="project" value="UniProtKB-SubCell"/>
</dbReference>
<feature type="transmembrane region" description="Helical" evidence="6">
    <location>
        <begin position="112"/>
        <end position="131"/>
    </location>
</feature>
<evidence type="ECO:0000313" key="7">
    <source>
        <dbReference type="EMBL" id="PSK84609.1"/>
    </source>
</evidence>
<feature type="transmembrane region" description="Helical" evidence="6">
    <location>
        <begin position="85"/>
        <end position="106"/>
    </location>
</feature>
<evidence type="ECO:0000256" key="6">
    <source>
        <dbReference type="SAM" id="Phobius"/>
    </source>
</evidence>
<proteinExistence type="predicted"/>
<organism evidence="7 8">
    <name type="scientific">Prolixibacter denitrificans</name>
    <dbReference type="NCBI Taxonomy" id="1541063"/>
    <lineage>
        <taxon>Bacteria</taxon>
        <taxon>Pseudomonadati</taxon>
        <taxon>Bacteroidota</taxon>
        <taxon>Bacteroidia</taxon>
        <taxon>Marinilabiliales</taxon>
        <taxon>Prolixibacteraceae</taxon>
        <taxon>Prolixibacter</taxon>
    </lineage>
</organism>
<evidence type="ECO:0000256" key="3">
    <source>
        <dbReference type="ARBA" id="ARBA00022692"/>
    </source>
</evidence>
<dbReference type="AlphaFoldDB" id="A0A2P8CI55"/>
<reference evidence="7 8" key="1">
    <citation type="submission" date="2018-03" db="EMBL/GenBank/DDBJ databases">
        <title>Genomic Encyclopedia of Archaeal and Bacterial Type Strains, Phase II (KMG-II): from individual species to whole genera.</title>
        <authorList>
            <person name="Goeker M."/>
        </authorList>
    </citation>
    <scope>NUCLEOTIDE SEQUENCE [LARGE SCALE GENOMIC DNA]</scope>
    <source>
        <strain evidence="7 8">DSM 27267</strain>
    </source>
</reference>
<dbReference type="InterPro" id="IPR002797">
    <property type="entry name" value="Polysacc_synth"/>
</dbReference>
<keyword evidence="2" id="KW-1003">Cell membrane</keyword>
<name>A0A2P8CI55_9BACT</name>
<dbReference type="OrthoDB" id="925916at2"/>
<dbReference type="RefSeq" id="WP_106541196.1">
    <property type="nucleotide sequence ID" value="NZ_BLAU01000001.1"/>
</dbReference>
<dbReference type="PANTHER" id="PTHR30250">
    <property type="entry name" value="PST FAMILY PREDICTED COLANIC ACID TRANSPORTER"/>
    <property type="match status" value="1"/>
</dbReference>
<feature type="transmembrane region" description="Helical" evidence="6">
    <location>
        <begin position="265"/>
        <end position="285"/>
    </location>
</feature>
<feature type="transmembrane region" description="Helical" evidence="6">
    <location>
        <begin position="336"/>
        <end position="358"/>
    </location>
</feature>
<feature type="transmembrane region" description="Helical" evidence="6">
    <location>
        <begin position="143"/>
        <end position="164"/>
    </location>
</feature>
<dbReference type="PANTHER" id="PTHR30250:SF11">
    <property type="entry name" value="O-ANTIGEN TRANSPORTER-RELATED"/>
    <property type="match status" value="1"/>
</dbReference>
<feature type="transmembrane region" description="Helical" evidence="6">
    <location>
        <begin position="211"/>
        <end position="232"/>
    </location>
</feature>
<gene>
    <name evidence="7" type="ORF">CLV93_102399</name>
</gene>
<feature type="transmembrane region" description="Helical" evidence="6">
    <location>
        <begin position="451"/>
        <end position="470"/>
    </location>
</feature>
<feature type="transmembrane region" description="Helical" evidence="6">
    <location>
        <begin position="427"/>
        <end position="445"/>
    </location>
</feature>
<feature type="transmembrane region" description="Helical" evidence="6">
    <location>
        <begin position="42"/>
        <end position="64"/>
    </location>
</feature>